<dbReference type="PANTHER" id="PTHR21661:SF35">
    <property type="entry name" value="EPOXIDE HYDROLASE"/>
    <property type="match status" value="1"/>
</dbReference>
<dbReference type="GO" id="GO:0004301">
    <property type="term" value="F:epoxide hydrolase activity"/>
    <property type="evidence" value="ECO:0007669"/>
    <property type="project" value="TreeGrafter"/>
</dbReference>
<dbReference type="PANTHER" id="PTHR21661">
    <property type="entry name" value="EPOXIDE HYDROLASE 1-RELATED"/>
    <property type="match status" value="1"/>
</dbReference>
<keyword evidence="3" id="KW-1133">Transmembrane helix</keyword>
<evidence type="ECO:0000256" key="3">
    <source>
        <dbReference type="SAM" id="Phobius"/>
    </source>
</evidence>
<dbReference type="InterPro" id="IPR029058">
    <property type="entry name" value="AB_hydrolase_fold"/>
</dbReference>
<dbReference type="SUPFAM" id="SSF53474">
    <property type="entry name" value="alpha/beta-Hydrolases"/>
    <property type="match status" value="1"/>
</dbReference>
<evidence type="ECO:0000256" key="2">
    <source>
        <dbReference type="ARBA" id="ARBA00022801"/>
    </source>
</evidence>
<evidence type="ECO:0000313" key="5">
    <source>
        <dbReference type="Proteomes" id="UP000031036"/>
    </source>
</evidence>
<protein>
    <submittedName>
        <fullName evidence="4">Juvenile hormone epoxide hydrolase 1</fullName>
    </submittedName>
</protein>
<dbReference type="OrthoDB" id="7130006at2759"/>
<dbReference type="EMBL" id="JPKZ01001124">
    <property type="protein sequence ID" value="KHN83899.1"/>
    <property type="molecule type" value="Genomic_DNA"/>
</dbReference>
<sequence>MMQHRTVRQDVVHLSAKQNTISTLQVALPWRQCAAFGVVVREDDFFGSCNTHADDETISEFSINIDQSAIDNFKEVINRSRSQIVPDLEYSSDVQFGFSTAYLKNVIPILINPNRFGFDFGETTRFAFEVVVPSLPGFAFSDKPSKPGLGVVEAARIMAKLMKRIGFTKYFVHGHGQLGCAIGFLFLFRLLFFCLVLLAFLH</sequence>
<reference evidence="4 5" key="1">
    <citation type="submission" date="2014-11" db="EMBL/GenBank/DDBJ databases">
        <title>Genetic blueprint of the zoonotic pathogen Toxocara canis.</title>
        <authorList>
            <person name="Zhu X.-Q."/>
            <person name="Korhonen P.K."/>
            <person name="Cai H."/>
            <person name="Young N.D."/>
            <person name="Nejsum P."/>
            <person name="von Samson-Himmelstjerna G."/>
            <person name="Boag P.R."/>
            <person name="Tan P."/>
            <person name="Li Q."/>
            <person name="Min J."/>
            <person name="Yang Y."/>
            <person name="Wang X."/>
            <person name="Fang X."/>
            <person name="Hall R.S."/>
            <person name="Hofmann A."/>
            <person name="Sternberg P.W."/>
            <person name="Jex A.R."/>
            <person name="Gasser R.B."/>
        </authorList>
    </citation>
    <scope>NUCLEOTIDE SEQUENCE [LARGE SCALE GENOMIC DNA]</scope>
    <source>
        <strain evidence="4">PN_DK_2014</strain>
    </source>
</reference>
<keyword evidence="5" id="KW-1185">Reference proteome</keyword>
<keyword evidence="3" id="KW-0812">Transmembrane</keyword>
<keyword evidence="2 4" id="KW-0378">Hydrolase</keyword>
<evidence type="ECO:0000256" key="1">
    <source>
        <dbReference type="ARBA" id="ARBA00010088"/>
    </source>
</evidence>
<proteinExistence type="inferred from homology"/>
<dbReference type="GO" id="GO:0097176">
    <property type="term" value="P:epoxide metabolic process"/>
    <property type="evidence" value="ECO:0007669"/>
    <property type="project" value="TreeGrafter"/>
</dbReference>
<dbReference type="STRING" id="6265.A0A0B2VRF6"/>
<comment type="caution">
    <text evidence="4">The sequence shown here is derived from an EMBL/GenBank/DDBJ whole genome shotgun (WGS) entry which is preliminary data.</text>
</comment>
<evidence type="ECO:0000313" key="4">
    <source>
        <dbReference type="EMBL" id="KHN83899.1"/>
    </source>
</evidence>
<dbReference type="Proteomes" id="UP000031036">
    <property type="component" value="Unassembled WGS sequence"/>
</dbReference>
<dbReference type="Gene3D" id="3.40.50.1820">
    <property type="entry name" value="alpha/beta hydrolase"/>
    <property type="match status" value="1"/>
</dbReference>
<gene>
    <name evidence="4" type="primary">EH1</name>
    <name evidence="4" type="ORF">Tcan_11333</name>
</gene>
<organism evidence="4 5">
    <name type="scientific">Toxocara canis</name>
    <name type="common">Canine roundworm</name>
    <dbReference type="NCBI Taxonomy" id="6265"/>
    <lineage>
        <taxon>Eukaryota</taxon>
        <taxon>Metazoa</taxon>
        <taxon>Ecdysozoa</taxon>
        <taxon>Nematoda</taxon>
        <taxon>Chromadorea</taxon>
        <taxon>Rhabditida</taxon>
        <taxon>Spirurina</taxon>
        <taxon>Ascaridomorpha</taxon>
        <taxon>Ascaridoidea</taxon>
        <taxon>Toxocaridae</taxon>
        <taxon>Toxocara</taxon>
    </lineage>
</organism>
<comment type="similarity">
    <text evidence="1">Belongs to the peptidase S33 family.</text>
</comment>
<name>A0A0B2VRF6_TOXCA</name>
<accession>A0A0B2VRF6</accession>
<keyword evidence="3" id="KW-0472">Membrane</keyword>
<dbReference type="AlphaFoldDB" id="A0A0B2VRF6"/>
<feature type="transmembrane region" description="Helical" evidence="3">
    <location>
        <begin position="178"/>
        <end position="201"/>
    </location>
</feature>